<organism evidence="2 3">
    <name type="scientific">Chitiniphilus shinanonensis</name>
    <dbReference type="NCBI Taxonomy" id="553088"/>
    <lineage>
        <taxon>Bacteria</taxon>
        <taxon>Pseudomonadati</taxon>
        <taxon>Pseudomonadota</taxon>
        <taxon>Betaproteobacteria</taxon>
        <taxon>Neisseriales</taxon>
        <taxon>Chitinibacteraceae</taxon>
        <taxon>Chitiniphilus</taxon>
    </lineage>
</organism>
<feature type="domain" description="Dienelactone hydrolase" evidence="1">
    <location>
        <begin position="39"/>
        <end position="260"/>
    </location>
</feature>
<evidence type="ECO:0000259" key="1">
    <source>
        <dbReference type="Pfam" id="PF01738"/>
    </source>
</evidence>
<keyword evidence="3" id="KW-1185">Reference proteome</keyword>
<dbReference type="InterPro" id="IPR029058">
    <property type="entry name" value="AB_hydrolase_fold"/>
</dbReference>
<comment type="caution">
    <text evidence="2">The sequence shown here is derived from an EMBL/GenBank/DDBJ whole genome shotgun (WGS) entry which is preliminary data.</text>
</comment>
<proteinExistence type="predicted"/>
<name>A0ABQ6BN73_9NEIS</name>
<dbReference type="RefSeq" id="WP_026262707.1">
    <property type="nucleotide sequence ID" value="NZ_BAABUF010000007.1"/>
</dbReference>
<dbReference type="InterPro" id="IPR002925">
    <property type="entry name" value="Dienelactn_hydro"/>
</dbReference>
<dbReference type="Pfam" id="PF01738">
    <property type="entry name" value="DLH"/>
    <property type="match status" value="1"/>
</dbReference>
<accession>A0ABQ6BN73</accession>
<protein>
    <submittedName>
        <fullName evidence="2">Carboxymethylenebutenolidase</fullName>
    </submittedName>
</protein>
<sequence>MTQAPTPAGFAHATPPVTATLIVTDDAGLETGDIRLGEIDAYFARPQGAGPFPVVLVVHEIFGVHEHIRDVVRRFAKAGYLAVAPELFQRQGDVRQLGEFDQIRPVVARVADEQIFADLDAALDWAVAHGGDAARVALNGFCWGGRIAWLYAARQPRLRAAVAWYGRLVGEATANQPRFPADVAAELQVPVLGLYGGRDSGIPLDTVAAFQAALRAAGDPSEIHVYPEAGHAFYADYRPNYHAASAQDGWQRTLAWFRRHGV</sequence>
<dbReference type="Proteomes" id="UP001156836">
    <property type="component" value="Unassembled WGS sequence"/>
</dbReference>
<gene>
    <name evidence="2" type="ORF">GCM10007860_00500</name>
</gene>
<dbReference type="EMBL" id="BSOZ01000001">
    <property type="protein sequence ID" value="GLS02907.1"/>
    <property type="molecule type" value="Genomic_DNA"/>
</dbReference>
<dbReference type="PANTHER" id="PTHR46623">
    <property type="entry name" value="CARBOXYMETHYLENEBUTENOLIDASE-RELATED"/>
    <property type="match status" value="1"/>
</dbReference>
<dbReference type="Gene3D" id="3.40.50.1820">
    <property type="entry name" value="alpha/beta hydrolase"/>
    <property type="match status" value="1"/>
</dbReference>
<dbReference type="SUPFAM" id="SSF53474">
    <property type="entry name" value="alpha/beta-Hydrolases"/>
    <property type="match status" value="1"/>
</dbReference>
<reference evidence="3" key="1">
    <citation type="journal article" date="2019" name="Int. J. Syst. Evol. Microbiol.">
        <title>The Global Catalogue of Microorganisms (GCM) 10K type strain sequencing project: providing services to taxonomists for standard genome sequencing and annotation.</title>
        <authorList>
            <consortium name="The Broad Institute Genomics Platform"/>
            <consortium name="The Broad Institute Genome Sequencing Center for Infectious Disease"/>
            <person name="Wu L."/>
            <person name="Ma J."/>
        </authorList>
    </citation>
    <scope>NUCLEOTIDE SEQUENCE [LARGE SCALE GENOMIC DNA]</scope>
    <source>
        <strain evidence="3">NBRC 104970</strain>
    </source>
</reference>
<dbReference type="PANTHER" id="PTHR46623:SF6">
    <property type="entry name" value="ALPHA_BETA-HYDROLASES SUPERFAMILY PROTEIN"/>
    <property type="match status" value="1"/>
</dbReference>
<evidence type="ECO:0000313" key="3">
    <source>
        <dbReference type="Proteomes" id="UP001156836"/>
    </source>
</evidence>
<evidence type="ECO:0000313" key="2">
    <source>
        <dbReference type="EMBL" id="GLS02907.1"/>
    </source>
</evidence>
<dbReference type="InterPro" id="IPR051049">
    <property type="entry name" value="Dienelactone_hydrolase-like"/>
</dbReference>